<dbReference type="Pfam" id="PF09995">
    <property type="entry name" value="MPAB_Lcp_cat"/>
    <property type="match status" value="1"/>
</dbReference>
<evidence type="ECO:0000259" key="2">
    <source>
        <dbReference type="Pfam" id="PF09995"/>
    </source>
</evidence>
<sequence length="400" mass="45415">MALLPLSNTAVACSVAVLSYLLLVRLLRWRRYNAIHAKYQSKLEDITPEEAQEIMHVSQQQDMPSLIYYATAFALFKTYAIPSISKILDGTKQIGSLDTISRRYADTDILISTWAACPINGIGKNNVSDPRAMLALARTNWLHAHFSISNDDMLLTLSLFVLEPLAWADKYGWRPLSPLEKQAYYVFWMEIGRRMNIRDIPDTLEGLYDLAKAYEVDKMIAAETNKAVSGATVEELIYSAPKFMKPFARKLVAAALEDHVRNAMMMPKPRWYMYAIVNLTMYSTAFVSKYLMLPRLRPWAAVELELPSISEGEPVRMHPTRITALPWYKPESKGLGYLRDRLALMLGLHSDIPGLHLKSDGYILPAQGPNQFENIGHEQVVQMAEELLGHPIPEEWKKIA</sequence>
<protein>
    <recommendedName>
        <fullName evidence="2">ER-bound oxygenase mpaB/mpaB'/Rubber oxygenase catalytic domain-containing protein</fullName>
    </recommendedName>
</protein>
<dbReference type="PANTHER" id="PTHR36124:SF1">
    <property type="entry name" value="ER-BOUND OXYGENASE MPAB_MPAB'_RUBBER OXYGENASE CATALYTIC DOMAIN-CONTAINING PROTEIN"/>
    <property type="match status" value="1"/>
</dbReference>
<dbReference type="HOGENOM" id="CLU_039076_0_0_1"/>
<evidence type="ECO:0000313" key="3">
    <source>
        <dbReference type="EMBL" id="KIL64803.1"/>
    </source>
</evidence>
<feature type="domain" description="ER-bound oxygenase mpaB/mpaB'/Rubber oxygenase catalytic" evidence="2">
    <location>
        <begin position="147"/>
        <end position="271"/>
    </location>
</feature>
<dbReference type="GO" id="GO:0016491">
    <property type="term" value="F:oxidoreductase activity"/>
    <property type="evidence" value="ECO:0007669"/>
    <property type="project" value="InterPro"/>
</dbReference>
<keyword evidence="4" id="KW-1185">Reference proteome</keyword>
<dbReference type="InterPro" id="IPR046366">
    <property type="entry name" value="MPAB"/>
</dbReference>
<dbReference type="PANTHER" id="PTHR36124">
    <property type="match status" value="1"/>
</dbReference>
<dbReference type="AlphaFoldDB" id="A0A0C2X7R6"/>
<proteinExistence type="predicted"/>
<feature type="transmembrane region" description="Helical" evidence="1">
    <location>
        <begin position="6"/>
        <end position="27"/>
    </location>
</feature>
<dbReference type="EMBL" id="KN818246">
    <property type="protein sequence ID" value="KIL64803.1"/>
    <property type="molecule type" value="Genomic_DNA"/>
</dbReference>
<keyword evidence="1" id="KW-0472">Membrane</keyword>
<evidence type="ECO:0000313" key="4">
    <source>
        <dbReference type="Proteomes" id="UP000054549"/>
    </source>
</evidence>
<dbReference type="STRING" id="946122.A0A0C2X7R6"/>
<dbReference type="Proteomes" id="UP000054549">
    <property type="component" value="Unassembled WGS sequence"/>
</dbReference>
<reference evidence="3 4" key="1">
    <citation type="submission" date="2014-04" db="EMBL/GenBank/DDBJ databases">
        <title>Evolutionary Origins and Diversification of the Mycorrhizal Mutualists.</title>
        <authorList>
            <consortium name="DOE Joint Genome Institute"/>
            <consortium name="Mycorrhizal Genomics Consortium"/>
            <person name="Kohler A."/>
            <person name="Kuo A."/>
            <person name="Nagy L.G."/>
            <person name="Floudas D."/>
            <person name="Copeland A."/>
            <person name="Barry K.W."/>
            <person name="Cichocki N."/>
            <person name="Veneault-Fourrey C."/>
            <person name="LaButti K."/>
            <person name="Lindquist E.A."/>
            <person name="Lipzen A."/>
            <person name="Lundell T."/>
            <person name="Morin E."/>
            <person name="Murat C."/>
            <person name="Riley R."/>
            <person name="Ohm R."/>
            <person name="Sun H."/>
            <person name="Tunlid A."/>
            <person name="Henrissat B."/>
            <person name="Grigoriev I.V."/>
            <person name="Hibbett D.S."/>
            <person name="Martin F."/>
        </authorList>
    </citation>
    <scope>NUCLEOTIDE SEQUENCE [LARGE SCALE GENOMIC DNA]</scope>
    <source>
        <strain evidence="3 4">Koide BX008</strain>
    </source>
</reference>
<feature type="transmembrane region" description="Helical" evidence="1">
    <location>
        <begin position="271"/>
        <end position="292"/>
    </location>
</feature>
<name>A0A0C2X7R6_AMAMK</name>
<keyword evidence="1" id="KW-1133">Transmembrane helix</keyword>
<organism evidence="3 4">
    <name type="scientific">Amanita muscaria (strain Koide BX008)</name>
    <dbReference type="NCBI Taxonomy" id="946122"/>
    <lineage>
        <taxon>Eukaryota</taxon>
        <taxon>Fungi</taxon>
        <taxon>Dikarya</taxon>
        <taxon>Basidiomycota</taxon>
        <taxon>Agaricomycotina</taxon>
        <taxon>Agaricomycetes</taxon>
        <taxon>Agaricomycetidae</taxon>
        <taxon>Agaricales</taxon>
        <taxon>Pluteineae</taxon>
        <taxon>Amanitaceae</taxon>
        <taxon>Amanita</taxon>
    </lineage>
</organism>
<keyword evidence="1" id="KW-0812">Transmembrane</keyword>
<dbReference type="InterPro" id="IPR018713">
    <property type="entry name" value="MPAB/Lcp_cat_dom"/>
</dbReference>
<dbReference type="OrthoDB" id="545169at2759"/>
<accession>A0A0C2X7R6</accession>
<dbReference type="InParanoid" id="A0A0C2X7R6"/>
<evidence type="ECO:0000256" key="1">
    <source>
        <dbReference type="SAM" id="Phobius"/>
    </source>
</evidence>
<gene>
    <name evidence="3" type="ORF">M378DRAFT_77637</name>
</gene>